<protein>
    <recommendedName>
        <fullName evidence="1">B30.2/SPRY domain-containing protein</fullName>
    </recommendedName>
</protein>
<dbReference type="InterPro" id="IPR001870">
    <property type="entry name" value="B30.2/SPRY"/>
</dbReference>
<dbReference type="SMART" id="SM00589">
    <property type="entry name" value="PRY"/>
    <property type="match status" value="1"/>
</dbReference>
<dbReference type="PANTHER" id="PTHR24103">
    <property type="entry name" value="E3 UBIQUITIN-PROTEIN LIGASE TRIM"/>
    <property type="match status" value="1"/>
</dbReference>
<dbReference type="AlphaFoldDB" id="A0A8C9V4W4"/>
<dbReference type="PRINTS" id="PR01407">
    <property type="entry name" value="BUTYPHLNCDUF"/>
</dbReference>
<evidence type="ECO:0000259" key="1">
    <source>
        <dbReference type="PROSITE" id="PS50188"/>
    </source>
</evidence>
<dbReference type="GeneTree" id="ENSGT01040000240385"/>
<evidence type="ECO:0000313" key="2">
    <source>
        <dbReference type="Ensembl" id="ENSSFOP00015024947.2"/>
    </source>
</evidence>
<dbReference type="FunFam" id="2.60.120.920:FF:000004">
    <property type="entry name" value="Butyrophilin subfamily 1 member A1"/>
    <property type="match status" value="1"/>
</dbReference>
<dbReference type="SMART" id="SM00449">
    <property type="entry name" value="SPRY"/>
    <property type="match status" value="1"/>
</dbReference>
<sequence length="194" mass="22067">PLSPSRVEVARRRAISFDVTLDPDTAHPQLVLSEDRKQVRHGDTKQELPDNPERFDTEPFVLGTVVRSWRSYWEVRVEEKEDWVLGVALDSVGRKGQLVMSPSKGFWVIRLSNGRSLKALSEEVEVLTDIKLPSKVGIYLDCKEKQVSFYSVDGENLSHIYTFTDGPGYEKAPRPIFSPWNNDAKPLRVLSITL</sequence>
<dbReference type="InterPro" id="IPR043136">
    <property type="entry name" value="B30.2/SPRY_sf"/>
</dbReference>
<name>A0A8C9V4W4_SCLFO</name>
<dbReference type="OrthoDB" id="6105938at2759"/>
<accession>A0A8C9V4W4</accession>
<dbReference type="Ensembl" id="ENSSFOT00015025221.2">
    <property type="protein sequence ID" value="ENSSFOP00015024947.2"/>
    <property type="gene ID" value="ENSSFOG00015016037.2"/>
</dbReference>
<dbReference type="Proteomes" id="UP000694397">
    <property type="component" value="Chromosome 11"/>
</dbReference>
<reference evidence="2" key="2">
    <citation type="submission" date="2025-08" db="UniProtKB">
        <authorList>
            <consortium name="Ensembl"/>
        </authorList>
    </citation>
    <scope>IDENTIFICATION</scope>
</reference>
<dbReference type="SUPFAM" id="SSF49899">
    <property type="entry name" value="Concanavalin A-like lectins/glucanases"/>
    <property type="match status" value="1"/>
</dbReference>
<reference evidence="2" key="3">
    <citation type="submission" date="2025-09" db="UniProtKB">
        <authorList>
            <consortium name="Ensembl"/>
        </authorList>
    </citation>
    <scope>IDENTIFICATION</scope>
</reference>
<dbReference type="Pfam" id="PF13765">
    <property type="entry name" value="PRY"/>
    <property type="match status" value="1"/>
</dbReference>
<dbReference type="InterPro" id="IPR003879">
    <property type="entry name" value="Butyrophylin_SPRY"/>
</dbReference>
<feature type="domain" description="B30.2/SPRY" evidence="1">
    <location>
        <begin position="1"/>
        <end position="194"/>
    </location>
</feature>
<dbReference type="PROSITE" id="PS50188">
    <property type="entry name" value="B302_SPRY"/>
    <property type="match status" value="1"/>
</dbReference>
<dbReference type="InterPro" id="IPR003877">
    <property type="entry name" value="SPRY_dom"/>
</dbReference>
<dbReference type="InterPro" id="IPR050143">
    <property type="entry name" value="TRIM/RBCC"/>
</dbReference>
<evidence type="ECO:0000313" key="3">
    <source>
        <dbReference type="Proteomes" id="UP000694397"/>
    </source>
</evidence>
<proteinExistence type="predicted"/>
<reference evidence="2 3" key="1">
    <citation type="submission" date="2019-04" db="EMBL/GenBank/DDBJ databases">
        <authorList>
            <consortium name="Wellcome Sanger Institute Data Sharing"/>
        </authorList>
    </citation>
    <scope>NUCLEOTIDE SEQUENCE [LARGE SCALE GENOMIC DNA]</scope>
</reference>
<keyword evidence="3" id="KW-1185">Reference proteome</keyword>
<dbReference type="Pfam" id="PF00622">
    <property type="entry name" value="SPRY"/>
    <property type="match status" value="1"/>
</dbReference>
<dbReference type="InterPro" id="IPR013320">
    <property type="entry name" value="ConA-like_dom_sf"/>
</dbReference>
<dbReference type="Gene3D" id="2.60.120.920">
    <property type="match status" value="1"/>
</dbReference>
<dbReference type="InterPro" id="IPR006574">
    <property type="entry name" value="PRY"/>
</dbReference>
<dbReference type="CDD" id="cd13733">
    <property type="entry name" value="SPRY_PRY_C-I_1"/>
    <property type="match status" value="1"/>
</dbReference>
<organism evidence="2 3">
    <name type="scientific">Scleropages formosus</name>
    <name type="common">Asian bonytongue</name>
    <name type="synonym">Osteoglossum formosum</name>
    <dbReference type="NCBI Taxonomy" id="113540"/>
    <lineage>
        <taxon>Eukaryota</taxon>
        <taxon>Metazoa</taxon>
        <taxon>Chordata</taxon>
        <taxon>Craniata</taxon>
        <taxon>Vertebrata</taxon>
        <taxon>Euteleostomi</taxon>
        <taxon>Actinopterygii</taxon>
        <taxon>Neopterygii</taxon>
        <taxon>Teleostei</taxon>
        <taxon>Osteoglossocephala</taxon>
        <taxon>Osteoglossomorpha</taxon>
        <taxon>Osteoglossiformes</taxon>
        <taxon>Osteoglossidae</taxon>
        <taxon>Scleropages</taxon>
    </lineage>
</organism>